<feature type="transmembrane region" description="Helical" evidence="6">
    <location>
        <begin position="280"/>
        <end position="303"/>
    </location>
</feature>
<feature type="transmembrane region" description="Helical" evidence="6">
    <location>
        <begin position="182"/>
        <end position="199"/>
    </location>
</feature>
<feature type="transmembrane region" description="Helical" evidence="6">
    <location>
        <begin position="243"/>
        <end position="260"/>
    </location>
</feature>
<evidence type="ECO:0000256" key="2">
    <source>
        <dbReference type="ARBA" id="ARBA00022475"/>
    </source>
</evidence>
<dbReference type="KEGG" id="psl:Psta_2540"/>
<keyword evidence="8" id="KW-1185">Reference proteome</keyword>
<dbReference type="AlphaFoldDB" id="D2R5M7"/>
<keyword evidence="4 6" id="KW-1133">Transmembrane helix</keyword>
<dbReference type="GO" id="GO:0016787">
    <property type="term" value="F:hydrolase activity"/>
    <property type="evidence" value="ECO:0007669"/>
    <property type="project" value="UniProtKB-KW"/>
</dbReference>
<dbReference type="Proteomes" id="UP000001887">
    <property type="component" value="Chromosome"/>
</dbReference>
<dbReference type="PANTHER" id="PTHR32196:SF72">
    <property type="entry name" value="RIBOSE IMPORT PERMEASE PROTEIN RBSC"/>
    <property type="match status" value="1"/>
</dbReference>
<gene>
    <name evidence="7" type="ordered locus">Psta_2540</name>
</gene>
<evidence type="ECO:0000256" key="3">
    <source>
        <dbReference type="ARBA" id="ARBA00022692"/>
    </source>
</evidence>
<keyword evidence="5 6" id="KW-0472">Membrane</keyword>
<evidence type="ECO:0000256" key="6">
    <source>
        <dbReference type="SAM" id="Phobius"/>
    </source>
</evidence>
<dbReference type="Pfam" id="PF02653">
    <property type="entry name" value="BPD_transp_2"/>
    <property type="match status" value="1"/>
</dbReference>
<accession>D2R5M7</accession>
<feature type="transmembrane region" description="Helical" evidence="6">
    <location>
        <begin position="211"/>
        <end position="236"/>
    </location>
</feature>
<dbReference type="OrthoDB" id="9784538at2"/>
<dbReference type="HOGENOM" id="CLU_028880_8_0_0"/>
<dbReference type="EC" id="3.6.3.17" evidence="7"/>
<protein>
    <submittedName>
        <fullName evidence="7">Monosaccharide-transporting ATPase</fullName>
        <ecNumber evidence="7">3.6.3.17</ecNumber>
    </submittedName>
</protein>
<dbReference type="STRING" id="530564.Psta_2540"/>
<keyword evidence="2" id="KW-1003">Cell membrane</keyword>
<evidence type="ECO:0000256" key="5">
    <source>
        <dbReference type="ARBA" id="ARBA00023136"/>
    </source>
</evidence>
<dbReference type="GO" id="GO:0005886">
    <property type="term" value="C:plasma membrane"/>
    <property type="evidence" value="ECO:0007669"/>
    <property type="project" value="UniProtKB-SubCell"/>
</dbReference>
<reference evidence="7 8" key="1">
    <citation type="journal article" date="2009" name="Stand. Genomic Sci.">
        <title>Complete genome sequence of Pirellula staleyi type strain (ATCC 27377).</title>
        <authorList>
            <person name="Clum A."/>
            <person name="Tindall B.J."/>
            <person name="Sikorski J."/>
            <person name="Ivanova N."/>
            <person name="Mavrommatis K."/>
            <person name="Lucas S."/>
            <person name="Glavina del Rio T."/>
            <person name="Nolan M."/>
            <person name="Chen F."/>
            <person name="Tice H."/>
            <person name="Pitluck S."/>
            <person name="Cheng J.F."/>
            <person name="Chertkov O."/>
            <person name="Brettin T."/>
            <person name="Han C."/>
            <person name="Detter J.C."/>
            <person name="Kuske C."/>
            <person name="Bruce D."/>
            <person name="Goodwin L."/>
            <person name="Ovchinikova G."/>
            <person name="Pati A."/>
            <person name="Mikhailova N."/>
            <person name="Chen A."/>
            <person name="Palaniappan K."/>
            <person name="Land M."/>
            <person name="Hauser L."/>
            <person name="Chang Y.J."/>
            <person name="Jeffries C.D."/>
            <person name="Chain P."/>
            <person name="Rohde M."/>
            <person name="Goker M."/>
            <person name="Bristow J."/>
            <person name="Eisen J.A."/>
            <person name="Markowitz V."/>
            <person name="Hugenholtz P."/>
            <person name="Kyrpides N.C."/>
            <person name="Klenk H.P."/>
            <person name="Lapidus A."/>
        </authorList>
    </citation>
    <scope>NUCLEOTIDE SEQUENCE [LARGE SCALE GENOMIC DNA]</scope>
    <source>
        <strain evidence="8">ATCC 27377 / DSM 6068 / ICPB 4128</strain>
    </source>
</reference>
<evidence type="ECO:0000313" key="7">
    <source>
        <dbReference type="EMBL" id="ADB17209.1"/>
    </source>
</evidence>
<evidence type="ECO:0000256" key="1">
    <source>
        <dbReference type="ARBA" id="ARBA00004651"/>
    </source>
</evidence>
<comment type="subcellular location">
    <subcellularLocation>
        <location evidence="1">Cell membrane</location>
        <topology evidence="1">Multi-pass membrane protein</topology>
    </subcellularLocation>
</comment>
<sequence>MRRFPPGTELIVALLVLALTLSILTWREQSPEGASGGNEAARSLVARYPKAQRILVVARGTESDRAFTAACEKQLVESGLEVVAKVEGTPIDVGNMLRELKKEKKSIDAIVCHRVASAWVPVSQANELLGVDQPIPVVSATSYYWPAFLKSENLINITSQIAVISILAVGMTLVIISGGIDLSVGSLVALSAVVMTRLIRDYAGAEQASTIGMVVCGLTAILVCAAVGAASGTIIALLKMPPFIVTLATMLIVGGLSFLISESKSINQVPPSLGWLGNGATLLGIPNCVVLMGVVFGVCELLLQRSVFGRHLYALGGNPRAAVLCGIRTERLLVVIYALCGALAGLGGVVYASQLRSGAATYGQDYELQTIAAVVVGGTSLSGGEGTLRGTLIGSLILGVIANGMNLLGLNTETQRIMLGLVILAAVGLDRLRSSRWLKRSPASPGNSLGV</sequence>
<name>D2R5M7_PIRSD</name>
<evidence type="ECO:0000313" key="8">
    <source>
        <dbReference type="Proteomes" id="UP000001887"/>
    </source>
</evidence>
<dbReference type="EMBL" id="CP001848">
    <property type="protein sequence ID" value="ADB17209.1"/>
    <property type="molecule type" value="Genomic_DNA"/>
</dbReference>
<dbReference type="GO" id="GO:0022857">
    <property type="term" value="F:transmembrane transporter activity"/>
    <property type="evidence" value="ECO:0007669"/>
    <property type="project" value="InterPro"/>
</dbReference>
<dbReference type="eggNOG" id="COG1172">
    <property type="taxonomic scope" value="Bacteria"/>
</dbReference>
<proteinExistence type="predicted"/>
<feature type="transmembrane region" description="Helical" evidence="6">
    <location>
        <begin position="332"/>
        <end position="354"/>
    </location>
</feature>
<dbReference type="InterPro" id="IPR001851">
    <property type="entry name" value="ABC_transp_permease"/>
</dbReference>
<organism evidence="7 8">
    <name type="scientific">Pirellula staleyi (strain ATCC 27377 / DSM 6068 / ICPB 4128)</name>
    <name type="common">Pirella staleyi</name>
    <dbReference type="NCBI Taxonomy" id="530564"/>
    <lineage>
        <taxon>Bacteria</taxon>
        <taxon>Pseudomonadati</taxon>
        <taxon>Planctomycetota</taxon>
        <taxon>Planctomycetia</taxon>
        <taxon>Pirellulales</taxon>
        <taxon>Pirellulaceae</taxon>
        <taxon>Pirellula</taxon>
    </lineage>
</organism>
<dbReference type="PANTHER" id="PTHR32196">
    <property type="entry name" value="ABC TRANSPORTER PERMEASE PROTEIN YPHD-RELATED-RELATED"/>
    <property type="match status" value="1"/>
</dbReference>
<keyword evidence="7" id="KW-0378">Hydrolase</keyword>
<evidence type="ECO:0000256" key="4">
    <source>
        <dbReference type="ARBA" id="ARBA00022989"/>
    </source>
</evidence>
<keyword evidence="3 6" id="KW-0812">Transmembrane</keyword>
<feature type="transmembrane region" description="Helical" evidence="6">
    <location>
        <begin position="154"/>
        <end position="175"/>
    </location>
</feature>
<feature type="transmembrane region" description="Helical" evidence="6">
    <location>
        <begin position="391"/>
        <end position="410"/>
    </location>
</feature>
<dbReference type="CDD" id="cd06579">
    <property type="entry name" value="TM_PBP1_transp_AraH_like"/>
    <property type="match status" value="1"/>
</dbReference>